<evidence type="ECO:0000256" key="1">
    <source>
        <dbReference type="ARBA" id="ARBA00004479"/>
    </source>
</evidence>
<dbReference type="AlphaFoldDB" id="G3VPJ6"/>
<evidence type="ECO:0000256" key="8">
    <source>
        <dbReference type="SAM" id="SignalP"/>
    </source>
</evidence>
<accession>G3VPJ6</accession>
<keyword evidence="4" id="KW-1133">Transmembrane helix</keyword>
<dbReference type="PROSITE" id="PS50853">
    <property type="entry name" value="FN3"/>
    <property type="match status" value="1"/>
</dbReference>
<proteinExistence type="predicted"/>
<feature type="signal peptide" evidence="8">
    <location>
        <begin position="1"/>
        <end position="23"/>
    </location>
</feature>
<evidence type="ECO:0000256" key="7">
    <source>
        <dbReference type="ARBA" id="ARBA00023180"/>
    </source>
</evidence>
<dbReference type="SUPFAM" id="SSF49265">
    <property type="entry name" value="Fibronectin type III"/>
    <property type="match status" value="2"/>
</dbReference>
<evidence type="ECO:0000313" key="10">
    <source>
        <dbReference type="Ensembl" id="ENSSHAP00000005101.2"/>
    </source>
</evidence>
<keyword evidence="2" id="KW-0812">Transmembrane</keyword>
<reference evidence="10" key="2">
    <citation type="submission" date="2025-08" db="UniProtKB">
        <authorList>
            <consortium name="Ensembl"/>
        </authorList>
    </citation>
    <scope>IDENTIFICATION</scope>
</reference>
<gene>
    <name evidence="10" type="primary">CSF2RA</name>
</gene>
<dbReference type="FunFam" id="2.60.40.10:FF:001087">
    <property type="entry name" value="Colony stimulating factor 2 receptor alpha subunit"/>
    <property type="match status" value="1"/>
</dbReference>
<comment type="subcellular location">
    <subcellularLocation>
        <location evidence="1">Membrane</location>
        <topology evidence="1">Single-pass type I membrane protein</topology>
    </subcellularLocation>
</comment>
<dbReference type="Pfam" id="PF09240">
    <property type="entry name" value="IL6Ra-bind"/>
    <property type="match status" value="1"/>
</dbReference>
<feature type="chain" id="PRO_5029626192" evidence="8">
    <location>
        <begin position="24"/>
        <end position="384"/>
    </location>
</feature>
<reference evidence="10" key="3">
    <citation type="submission" date="2025-09" db="UniProtKB">
        <authorList>
            <consortium name="Ensembl"/>
        </authorList>
    </citation>
    <scope>IDENTIFICATION</scope>
</reference>
<keyword evidence="6" id="KW-0675">Receptor</keyword>
<dbReference type="Pfam" id="PF00041">
    <property type="entry name" value="fn3"/>
    <property type="match status" value="1"/>
</dbReference>
<keyword evidence="3 8" id="KW-0732">Signal</keyword>
<dbReference type="Gene3D" id="2.60.40.10">
    <property type="entry name" value="Immunoglobulins"/>
    <property type="match status" value="2"/>
</dbReference>
<reference evidence="10 11" key="1">
    <citation type="journal article" date="2011" name="Proc. Natl. Acad. Sci. U.S.A.">
        <title>Genetic diversity and population structure of the endangered marsupial Sarcophilus harrisii (Tasmanian devil).</title>
        <authorList>
            <person name="Miller W."/>
            <person name="Hayes V.M."/>
            <person name="Ratan A."/>
            <person name="Petersen D.C."/>
            <person name="Wittekindt N.E."/>
            <person name="Miller J."/>
            <person name="Walenz B."/>
            <person name="Knight J."/>
            <person name="Qi J."/>
            <person name="Zhao F."/>
            <person name="Wang Q."/>
            <person name="Bedoya-Reina O.C."/>
            <person name="Katiyar N."/>
            <person name="Tomsho L.P."/>
            <person name="Kasson L.M."/>
            <person name="Hardie R.A."/>
            <person name="Woodbridge P."/>
            <person name="Tindall E.A."/>
            <person name="Bertelsen M.F."/>
            <person name="Dixon D."/>
            <person name="Pyecroft S."/>
            <person name="Helgen K.M."/>
            <person name="Lesk A.M."/>
            <person name="Pringle T.H."/>
            <person name="Patterson N."/>
            <person name="Zhang Y."/>
            <person name="Kreiss A."/>
            <person name="Woods G.M."/>
            <person name="Jones M.E."/>
            <person name="Schuster S.C."/>
        </authorList>
    </citation>
    <scope>NUCLEOTIDE SEQUENCE [LARGE SCALE GENOMIC DNA]</scope>
</reference>
<dbReference type="InterPro" id="IPR036116">
    <property type="entry name" value="FN3_sf"/>
</dbReference>
<dbReference type="InterPro" id="IPR013783">
    <property type="entry name" value="Ig-like_fold"/>
</dbReference>
<dbReference type="CDD" id="cd00063">
    <property type="entry name" value="FN3"/>
    <property type="match status" value="1"/>
</dbReference>
<keyword evidence="5" id="KW-0472">Membrane</keyword>
<evidence type="ECO:0000256" key="4">
    <source>
        <dbReference type="ARBA" id="ARBA00022989"/>
    </source>
</evidence>
<dbReference type="InParanoid" id="G3VPJ6"/>
<feature type="domain" description="Fibronectin type-III" evidence="9">
    <location>
        <begin position="202"/>
        <end position="301"/>
    </location>
</feature>
<dbReference type="GO" id="GO:0009897">
    <property type="term" value="C:external side of plasma membrane"/>
    <property type="evidence" value="ECO:0007669"/>
    <property type="project" value="TreeGrafter"/>
</dbReference>
<protein>
    <submittedName>
        <fullName evidence="10">Colony stimulating factor 2 receptor subunit alpha</fullName>
    </submittedName>
</protein>
<evidence type="ECO:0000256" key="6">
    <source>
        <dbReference type="ARBA" id="ARBA00023170"/>
    </source>
</evidence>
<evidence type="ECO:0000259" key="9">
    <source>
        <dbReference type="PROSITE" id="PS50853"/>
    </source>
</evidence>
<dbReference type="PANTHER" id="PTHR23037">
    <property type="entry name" value="CYTOKINE RECEPTOR"/>
    <property type="match status" value="1"/>
</dbReference>
<dbReference type="Proteomes" id="UP000007648">
    <property type="component" value="Unassembled WGS sequence"/>
</dbReference>
<dbReference type="Ensembl" id="ENSSHAT00000005151.2">
    <property type="protein sequence ID" value="ENSSHAP00000005101.2"/>
    <property type="gene ID" value="ENSSHAG00000004463.2"/>
</dbReference>
<evidence type="ECO:0000256" key="3">
    <source>
        <dbReference type="ARBA" id="ARBA00022729"/>
    </source>
</evidence>
<dbReference type="HOGENOM" id="CLU_039627_2_0_1"/>
<dbReference type="STRING" id="9305.ENSSHAP00000005101"/>
<dbReference type="InterPro" id="IPR003961">
    <property type="entry name" value="FN3_dom"/>
</dbReference>
<organism evidence="10 11">
    <name type="scientific">Sarcophilus harrisii</name>
    <name type="common">Tasmanian devil</name>
    <name type="synonym">Sarcophilus laniarius</name>
    <dbReference type="NCBI Taxonomy" id="9305"/>
    <lineage>
        <taxon>Eukaryota</taxon>
        <taxon>Metazoa</taxon>
        <taxon>Chordata</taxon>
        <taxon>Craniata</taxon>
        <taxon>Vertebrata</taxon>
        <taxon>Euteleostomi</taxon>
        <taxon>Mammalia</taxon>
        <taxon>Metatheria</taxon>
        <taxon>Dasyuromorphia</taxon>
        <taxon>Dasyuridae</taxon>
        <taxon>Sarcophilus</taxon>
    </lineage>
</organism>
<dbReference type="PANTHER" id="PTHR23037:SF46">
    <property type="entry name" value="INTERLEUKIN 5 RECEPTOR SUBUNIT ALPHA"/>
    <property type="match status" value="1"/>
</dbReference>
<keyword evidence="11" id="KW-1185">Reference proteome</keyword>
<evidence type="ECO:0000256" key="5">
    <source>
        <dbReference type="ARBA" id="ARBA00023136"/>
    </source>
</evidence>
<dbReference type="GO" id="GO:0004896">
    <property type="term" value="F:cytokine receptor activity"/>
    <property type="evidence" value="ECO:0007669"/>
    <property type="project" value="TreeGrafter"/>
</dbReference>
<evidence type="ECO:0000256" key="2">
    <source>
        <dbReference type="ARBA" id="ARBA00022692"/>
    </source>
</evidence>
<dbReference type="eggNOG" id="ENOG502RZVR">
    <property type="taxonomic scope" value="Eukaryota"/>
</dbReference>
<dbReference type="InterPro" id="IPR015321">
    <property type="entry name" value="TypeI_recpt_CBD"/>
</dbReference>
<keyword evidence="7" id="KW-0325">Glycoprotein</keyword>
<dbReference type="GeneTree" id="ENSGT00520000055993"/>
<evidence type="ECO:0000313" key="11">
    <source>
        <dbReference type="Proteomes" id="UP000007648"/>
    </source>
</evidence>
<name>G3VPJ6_SARHA</name>
<sequence length="384" mass="44566">MTYFMDDLMAFIWISILLTSVYCLTEEQEDLAAKVSELSVTISKKDPKRVELIWDNSDNITTPTSVMQTPYSPVMDMDYIKKVCCHFSNCNLNHGGEDTAAKNFSCIVYNIYFMNCTWTVGKAAPNHVQYYLYSQNAKKKQESECTNYIKDSQKRHVGCHFDELDRFGGKAYFLVTGSSKRIKIKNFCSEKISLFSIEKYNAPSNITVNCSKSNCLIQWQKPKTRIEIGDTEFRYMLCIQKLGSQYTNDTEIELPGSTKNEYVFTNFDMEKNYILKIRARHRRASWGYWSKPIEFGWTKYISVATGNMVEPRVQQEDSKRVCLKLYMRTKREPRPRESSLILCKKQEKVLTECFVPYNSLLGHRFREGLSRGPIFNDDPGQGVV</sequence>